<evidence type="ECO:0000256" key="11">
    <source>
        <dbReference type="RuleBase" id="RU000644"/>
    </source>
</evidence>
<keyword evidence="5 10" id="KW-0396">Initiation factor</keyword>
<dbReference type="KEGG" id="knv:Pan216_37640"/>
<dbReference type="Pfam" id="PF04760">
    <property type="entry name" value="IF2_N"/>
    <property type="match status" value="2"/>
</dbReference>
<dbReference type="Pfam" id="PF11987">
    <property type="entry name" value="IF-2"/>
    <property type="match status" value="1"/>
</dbReference>
<comment type="caution">
    <text evidence="10">Lacks conserved residue(s) required for the propagation of feature annotation.</text>
</comment>
<feature type="compositionally biased region" description="Basic and acidic residues" evidence="12">
    <location>
        <begin position="320"/>
        <end position="331"/>
    </location>
</feature>
<dbReference type="AlphaFoldDB" id="A0A518B7F4"/>
<feature type="compositionally biased region" description="Gly residues" evidence="12">
    <location>
        <begin position="236"/>
        <end position="249"/>
    </location>
</feature>
<dbReference type="SUPFAM" id="SSF52156">
    <property type="entry name" value="Initiation factor IF2/eIF5b, domain 3"/>
    <property type="match status" value="1"/>
</dbReference>
<dbReference type="Gene3D" id="2.40.30.10">
    <property type="entry name" value="Translation factors"/>
    <property type="match status" value="2"/>
</dbReference>
<dbReference type="FunFam" id="2.40.30.10:FF:000054">
    <property type="entry name" value="Translation initiation factor IF-2"/>
    <property type="match status" value="1"/>
</dbReference>
<dbReference type="InterPro" id="IPR005225">
    <property type="entry name" value="Small_GTP-bd"/>
</dbReference>
<name>A0A518B7F4_9BACT</name>
<evidence type="ECO:0000313" key="15">
    <source>
        <dbReference type="Proteomes" id="UP000317093"/>
    </source>
</evidence>
<reference evidence="14 15" key="1">
    <citation type="submission" date="2019-02" db="EMBL/GenBank/DDBJ databases">
        <title>Deep-cultivation of Planctomycetes and their phenomic and genomic characterization uncovers novel biology.</title>
        <authorList>
            <person name="Wiegand S."/>
            <person name="Jogler M."/>
            <person name="Boedeker C."/>
            <person name="Pinto D."/>
            <person name="Vollmers J."/>
            <person name="Rivas-Marin E."/>
            <person name="Kohn T."/>
            <person name="Peeters S.H."/>
            <person name="Heuer A."/>
            <person name="Rast P."/>
            <person name="Oberbeckmann S."/>
            <person name="Bunk B."/>
            <person name="Jeske O."/>
            <person name="Meyerdierks A."/>
            <person name="Storesund J.E."/>
            <person name="Kallscheuer N."/>
            <person name="Luecker S."/>
            <person name="Lage O.M."/>
            <person name="Pohl T."/>
            <person name="Merkel B.J."/>
            <person name="Hornburger P."/>
            <person name="Mueller R.-W."/>
            <person name="Bruemmer F."/>
            <person name="Labrenz M."/>
            <person name="Spormann A.M."/>
            <person name="Op den Camp H."/>
            <person name="Overmann J."/>
            <person name="Amann R."/>
            <person name="Jetten M.S.M."/>
            <person name="Mascher T."/>
            <person name="Medema M.H."/>
            <person name="Devos D.P."/>
            <person name="Kaster A.-K."/>
            <person name="Ovreas L."/>
            <person name="Rohde M."/>
            <person name="Galperin M.Y."/>
            <person name="Jogler C."/>
        </authorList>
    </citation>
    <scope>NUCLEOTIDE SEQUENCE [LARGE SCALE GENOMIC DNA]</scope>
    <source>
        <strain evidence="14 15">Pan216</strain>
    </source>
</reference>
<dbReference type="GO" id="GO:0003743">
    <property type="term" value="F:translation initiation factor activity"/>
    <property type="evidence" value="ECO:0007669"/>
    <property type="project" value="UniProtKB-UniRule"/>
</dbReference>
<evidence type="ECO:0000256" key="6">
    <source>
        <dbReference type="ARBA" id="ARBA00022741"/>
    </source>
</evidence>
<evidence type="ECO:0000256" key="3">
    <source>
        <dbReference type="ARBA" id="ARBA00020675"/>
    </source>
</evidence>
<dbReference type="GO" id="GO:0005525">
    <property type="term" value="F:GTP binding"/>
    <property type="evidence" value="ECO:0007669"/>
    <property type="project" value="UniProtKB-KW"/>
</dbReference>
<dbReference type="InterPro" id="IPR036925">
    <property type="entry name" value="TIF_IF2_dom3_sf"/>
</dbReference>
<protein>
    <recommendedName>
        <fullName evidence="3 10">Translation initiation factor IF-2</fullName>
    </recommendedName>
</protein>
<dbReference type="InterPro" id="IPR053905">
    <property type="entry name" value="EF-G-like_DII"/>
</dbReference>
<evidence type="ECO:0000259" key="13">
    <source>
        <dbReference type="PROSITE" id="PS51722"/>
    </source>
</evidence>
<dbReference type="CDD" id="cd01887">
    <property type="entry name" value="IF2_eIF5B"/>
    <property type="match status" value="1"/>
</dbReference>
<organism evidence="14 15">
    <name type="scientific">Kolteria novifilia</name>
    <dbReference type="NCBI Taxonomy" id="2527975"/>
    <lineage>
        <taxon>Bacteria</taxon>
        <taxon>Pseudomonadati</taxon>
        <taxon>Planctomycetota</taxon>
        <taxon>Planctomycetia</taxon>
        <taxon>Kolteriales</taxon>
        <taxon>Kolteriaceae</taxon>
        <taxon>Kolteria</taxon>
    </lineage>
</organism>
<feature type="binding site" evidence="10">
    <location>
        <begin position="588"/>
        <end position="591"/>
    </location>
    <ligand>
        <name>GTP</name>
        <dbReference type="ChEBI" id="CHEBI:37565"/>
    </ligand>
</feature>
<dbReference type="FunFam" id="3.40.50.10050:FF:000001">
    <property type="entry name" value="Translation initiation factor IF-2"/>
    <property type="match status" value="1"/>
</dbReference>
<dbReference type="SUPFAM" id="SSF52540">
    <property type="entry name" value="P-loop containing nucleoside triphosphate hydrolases"/>
    <property type="match status" value="1"/>
</dbReference>
<feature type="binding site" evidence="10">
    <location>
        <begin position="486"/>
        <end position="493"/>
    </location>
    <ligand>
        <name>GTP</name>
        <dbReference type="ChEBI" id="CHEBI:37565"/>
    </ligand>
</feature>
<keyword evidence="4 10" id="KW-0963">Cytoplasm</keyword>
<dbReference type="PANTHER" id="PTHR43381:SF5">
    <property type="entry name" value="TR-TYPE G DOMAIN-CONTAINING PROTEIN"/>
    <property type="match status" value="1"/>
</dbReference>
<dbReference type="FunFam" id="3.40.50.300:FF:000019">
    <property type="entry name" value="Translation initiation factor IF-2"/>
    <property type="match status" value="1"/>
</dbReference>
<dbReference type="Pfam" id="PF00009">
    <property type="entry name" value="GTP_EFTU"/>
    <property type="match status" value="1"/>
</dbReference>
<feature type="region of interest" description="Disordered" evidence="12">
    <location>
        <begin position="71"/>
        <end position="395"/>
    </location>
</feature>
<evidence type="ECO:0000256" key="12">
    <source>
        <dbReference type="SAM" id="MobiDB-lite"/>
    </source>
</evidence>
<dbReference type="SUPFAM" id="SSF50447">
    <property type="entry name" value="Translation proteins"/>
    <property type="match status" value="2"/>
</dbReference>
<dbReference type="NCBIfam" id="TIGR00231">
    <property type="entry name" value="small_GTP"/>
    <property type="match status" value="1"/>
</dbReference>
<gene>
    <name evidence="10 14" type="primary">infB</name>
    <name evidence="14" type="ORF">Pan216_37640</name>
</gene>
<dbReference type="InterPro" id="IPR044145">
    <property type="entry name" value="IF2_II"/>
</dbReference>
<dbReference type="Gene3D" id="1.10.10.2480">
    <property type="match status" value="1"/>
</dbReference>
<evidence type="ECO:0000256" key="1">
    <source>
        <dbReference type="ARBA" id="ARBA00004496"/>
    </source>
</evidence>
<evidence type="ECO:0000256" key="7">
    <source>
        <dbReference type="ARBA" id="ARBA00022917"/>
    </source>
</evidence>
<dbReference type="Proteomes" id="UP000317093">
    <property type="component" value="Chromosome"/>
</dbReference>
<keyword evidence="6 10" id="KW-0547">Nucleotide-binding</keyword>
<feature type="domain" description="Tr-type G" evidence="13">
    <location>
        <begin position="477"/>
        <end position="648"/>
    </location>
</feature>
<dbReference type="InterPro" id="IPR027417">
    <property type="entry name" value="P-loop_NTPase"/>
</dbReference>
<dbReference type="HAMAP" id="MF_00100_B">
    <property type="entry name" value="IF_2_B"/>
    <property type="match status" value="1"/>
</dbReference>
<comment type="similarity">
    <text evidence="2 10 11">Belongs to the TRAFAC class translation factor GTPase superfamily. Classic translation factor GTPase family. IF-2 subfamily.</text>
</comment>
<dbReference type="EMBL" id="CP036279">
    <property type="protein sequence ID" value="QDU62891.1"/>
    <property type="molecule type" value="Genomic_DNA"/>
</dbReference>
<dbReference type="InterPro" id="IPR000795">
    <property type="entry name" value="T_Tr_GTP-bd_dom"/>
</dbReference>
<dbReference type="Pfam" id="PF03144">
    <property type="entry name" value="GTP_EFTU_D2"/>
    <property type="match status" value="1"/>
</dbReference>
<dbReference type="CDD" id="cd03702">
    <property type="entry name" value="IF2_mtIF2_II"/>
    <property type="match status" value="1"/>
</dbReference>
<comment type="subcellular location">
    <subcellularLocation>
        <location evidence="1 10">Cytoplasm</location>
    </subcellularLocation>
</comment>
<comment type="function">
    <text evidence="9 10 11">One of the essential components for the initiation of protein synthesis. Protects formylmethionyl-tRNA from spontaneous hydrolysis and promotes its binding to the 30S ribosomal subunits. Also involved in the hydrolysis of GTP during the formation of the 70S ribosomal complex.</text>
</comment>
<dbReference type="Gene3D" id="3.40.50.300">
    <property type="entry name" value="P-loop containing nucleotide triphosphate hydrolases"/>
    <property type="match status" value="1"/>
</dbReference>
<feature type="compositionally biased region" description="Basic and acidic residues" evidence="12">
    <location>
        <begin position="204"/>
        <end position="214"/>
    </location>
</feature>
<evidence type="ECO:0000256" key="5">
    <source>
        <dbReference type="ARBA" id="ARBA00022540"/>
    </source>
</evidence>
<dbReference type="GO" id="GO:0005829">
    <property type="term" value="C:cytosol"/>
    <property type="evidence" value="ECO:0007669"/>
    <property type="project" value="TreeGrafter"/>
</dbReference>
<evidence type="ECO:0000256" key="8">
    <source>
        <dbReference type="ARBA" id="ARBA00023134"/>
    </source>
</evidence>
<dbReference type="Pfam" id="PF22042">
    <property type="entry name" value="EF-G_D2"/>
    <property type="match status" value="1"/>
</dbReference>
<evidence type="ECO:0000313" key="14">
    <source>
        <dbReference type="EMBL" id="QDU62891.1"/>
    </source>
</evidence>
<dbReference type="PANTHER" id="PTHR43381">
    <property type="entry name" value="TRANSLATION INITIATION FACTOR IF-2-RELATED"/>
    <property type="match status" value="1"/>
</dbReference>
<dbReference type="InterPro" id="IPR023115">
    <property type="entry name" value="TIF_IF2_dom3"/>
</dbReference>
<sequence>MKPVSQGGDGDVTIEGCCLSKDKVRVYQLARELDVESKDLIELMRSAGIDVKNHMTTLDAETRQVTQDLVAGKVSPERIRGSSPPPPPAAKPKASSPGESIPAPRASRVTQIPRGKQKEDDEEAVDEGAGQETPSQTGSPEPVPVPVEEMVAQEPEKVPEPEPEPTPQPEPVAAEASTPPEEVAETTTKKKTKSPEDTPPSQESKPEAAEERRVLPKRGSGSSAIPDPNVAKPKNLGGGQQGGGAGQRGGQRDRRPSRPTPLVGGPLTAPPKPESQAEKKPAVAAQKPVMRLPADALRSGQFTPPPAVPADAAQAKKGKGGKEGFDEEKPVKRGRGAGGGAAMTGREERQRRRQRSAQHRSFDVEDDDGSSRPSRGSRRPRRSIRHSAEQSGPVVLEQPITIRSFSEAAGIRANEIQRKLMSLGVMATINQALTDEDAEMVAMELGLEIQFKREQTVEEWLEKEFVPGEDEAESLAPRPPVVTFMGHVDHGKTSLMDRIRSTDVAGGESGGITQHIAAYQVKTHTGSGLVTFLDTPGHEAFTAMRARGADATDIVVLVIAADDGVMPQTEEAISHAKAANVGIVVAMNKMDLPSANVEKLQQQLSQHGLIPEEWGGDTLMIGTSATTGDGVEELLDSISILAELKELKSNPNRPATGLCIEASLSEGLGVKGTVLVQHGTLRRGDAILCGSAFGRVRAMFDDHGKPLDEAGPSTPVVLTGLDEVPDAGEKFFVLEDITRAREIAEERRQRAQAESRTNREHVSLETLLDSFDERKVQELRVILKADVRGSLEAIKKEFSKFTHDEVRVRILHEGIGGIGESDILLADASDAIVIGFRVVADDRASALSSEKGVEVRRYEIIYQVSQDIRDALEGMLIPDTKEVQLGRAVVQQTFTISRVGTVAGCRVIEGNIDRNAKMRIIREGTILGSYPIDSLRRVKDDAKEVREGLECGIKLAGFNDVKRGDILEAFKIEEVKRTLDQ</sequence>
<proteinExistence type="inferred from homology"/>
<dbReference type="Gene3D" id="3.40.50.10050">
    <property type="entry name" value="Translation initiation factor IF- 2, domain 3"/>
    <property type="match status" value="1"/>
</dbReference>
<dbReference type="InterPro" id="IPR015760">
    <property type="entry name" value="TIF_IF2"/>
</dbReference>
<keyword evidence="8 10" id="KW-0342">GTP-binding</keyword>
<dbReference type="PROSITE" id="PS51722">
    <property type="entry name" value="G_TR_2"/>
    <property type="match status" value="1"/>
</dbReference>
<accession>A0A518B7F4</accession>
<keyword evidence="7 10" id="KW-0648">Protein biosynthesis</keyword>
<feature type="compositionally biased region" description="Low complexity" evidence="12">
    <location>
        <begin position="171"/>
        <end position="181"/>
    </location>
</feature>
<keyword evidence="15" id="KW-1185">Reference proteome</keyword>
<evidence type="ECO:0000256" key="2">
    <source>
        <dbReference type="ARBA" id="ARBA00007733"/>
    </source>
</evidence>
<feature type="binding site" evidence="10">
    <location>
        <begin position="534"/>
        <end position="538"/>
    </location>
    <ligand>
        <name>GTP</name>
        <dbReference type="ChEBI" id="CHEBI:37565"/>
    </ligand>
</feature>
<dbReference type="InterPro" id="IPR009000">
    <property type="entry name" value="Transl_B-barrel_sf"/>
</dbReference>
<dbReference type="CDD" id="cd03692">
    <property type="entry name" value="mtIF2_IVc"/>
    <property type="match status" value="1"/>
</dbReference>
<dbReference type="FunFam" id="2.40.30.10:FF:000008">
    <property type="entry name" value="Translation initiation factor IF-2"/>
    <property type="match status" value="1"/>
</dbReference>
<evidence type="ECO:0000256" key="4">
    <source>
        <dbReference type="ARBA" id="ARBA00022490"/>
    </source>
</evidence>
<dbReference type="InterPro" id="IPR000178">
    <property type="entry name" value="TF_IF2_bacterial-like"/>
</dbReference>
<evidence type="ECO:0000256" key="9">
    <source>
        <dbReference type="ARBA" id="ARBA00025162"/>
    </source>
</evidence>
<feature type="compositionally biased region" description="Basic residues" evidence="12">
    <location>
        <begin position="375"/>
        <end position="385"/>
    </location>
</feature>
<dbReference type="NCBIfam" id="TIGR00487">
    <property type="entry name" value="IF-2"/>
    <property type="match status" value="1"/>
</dbReference>
<evidence type="ECO:0000256" key="10">
    <source>
        <dbReference type="HAMAP-Rule" id="MF_00100"/>
    </source>
</evidence>
<dbReference type="InterPro" id="IPR004161">
    <property type="entry name" value="EFTu-like_2"/>
</dbReference>
<dbReference type="InterPro" id="IPR006847">
    <property type="entry name" value="IF2_N"/>
</dbReference>
<dbReference type="GO" id="GO:0003924">
    <property type="term" value="F:GTPase activity"/>
    <property type="evidence" value="ECO:0007669"/>
    <property type="project" value="UniProtKB-UniRule"/>
</dbReference>